<protein>
    <submittedName>
        <fullName evidence="1">11154_t:CDS:1</fullName>
    </submittedName>
</protein>
<comment type="caution">
    <text evidence="1">The sequence shown here is derived from an EMBL/GenBank/DDBJ whole genome shotgun (WGS) entry which is preliminary data.</text>
</comment>
<dbReference type="Proteomes" id="UP000789366">
    <property type="component" value="Unassembled WGS sequence"/>
</dbReference>
<dbReference type="EMBL" id="CAJVPW010014765">
    <property type="protein sequence ID" value="CAG8656307.1"/>
    <property type="molecule type" value="Genomic_DNA"/>
</dbReference>
<reference evidence="1" key="1">
    <citation type="submission" date="2021-06" db="EMBL/GenBank/DDBJ databases">
        <authorList>
            <person name="Kallberg Y."/>
            <person name="Tangrot J."/>
            <person name="Rosling A."/>
        </authorList>
    </citation>
    <scope>NUCLEOTIDE SEQUENCE</scope>
    <source>
        <strain evidence="1">28 12/20/2015</strain>
    </source>
</reference>
<evidence type="ECO:0000313" key="2">
    <source>
        <dbReference type="Proteomes" id="UP000789366"/>
    </source>
</evidence>
<proteinExistence type="predicted"/>
<evidence type="ECO:0000313" key="1">
    <source>
        <dbReference type="EMBL" id="CAG8656307.1"/>
    </source>
</evidence>
<gene>
    <name evidence="1" type="ORF">SPELUC_LOCUS9100</name>
</gene>
<sequence>KVPIVEYEGEIYYLNYHPIFDAIKELLSNEDILNYRVFKFTPLYYQEQWIYYEQFNGKC</sequence>
<organism evidence="1 2">
    <name type="scientific">Cetraspora pellucida</name>
    <dbReference type="NCBI Taxonomy" id="1433469"/>
    <lineage>
        <taxon>Eukaryota</taxon>
        <taxon>Fungi</taxon>
        <taxon>Fungi incertae sedis</taxon>
        <taxon>Mucoromycota</taxon>
        <taxon>Glomeromycotina</taxon>
        <taxon>Glomeromycetes</taxon>
        <taxon>Diversisporales</taxon>
        <taxon>Gigasporaceae</taxon>
        <taxon>Cetraspora</taxon>
    </lineage>
</organism>
<keyword evidence="2" id="KW-1185">Reference proteome</keyword>
<name>A0ACA9NMP3_9GLOM</name>
<accession>A0ACA9NMP3</accession>
<feature type="non-terminal residue" evidence="1">
    <location>
        <position position="1"/>
    </location>
</feature>